<dbReference type="EMBL" id="KZ293457">
    <property type="protein sequence ID" value="PBK63589.1"/>
    <property type="molecule type" value="Genomic_DNA"/>
</dbReference>
<accession>A0A2H3AY08</accession>
<name>A0A2H3AY08_9AGAR</name>
<feature type="region of interest" description="Disordered" evidence="1">
    <location>
        <begin position="15"/>
        <end position="44"/>
    </location>
</feature>
<dbReference type="Proteomes" id="UP000218334">
    <property type="component" value="Unassembled WGS sequence"/>
</dbReference>
<reference evidence="3" key="1">
    <citation type="journal article" date="2017" name="Nat. Ecol. Evol.">
        <title>Genome expansion and lineage-specific genetic innovations in the forest pathogenic fungi Armillaria.</title>
        <authorList>
            <person name="Sipos G."/>
            <person name="Prasanna A.N."/>
            <person name="Walter M.C."/>
            <person name="O'Connor E."/>
            <person name="Balint B."/>
            <person name="Krizsan K."/>
            <person name="Kiss B."/>
            <person name="Hess J."/>
            <person name="Varga T."/>
            <person name="Slot J."/>
            <person name="Riley R."/>
            <person name="Boka B."/>
            <person name="Rigling D."/>
            <person name="Barry K."/>
            <person name="Lee J."/>
            <person name="Mihaltcheva S."/>
            <person name="LaButti K."/>
            <person name="Lipzen A."/>
            <person name="Waldron R."/>
            <person name="Moloney N.M."/>
            <person name="Sperisen C."/>
            <person name="Kredics L."/>
            <person name="Vagvoelgyi C."/>
            <person name="Patrignani A."/>
            <person name="Fitzpatrick D."/>
            <person name="Nagy I."/>
            <person name="Doyle S."/>
            <person name="Anderson J.B."/>
            <person name="Grigoriev I.V."/>
            <person name="Gueldener U."/>
            <person name="Muensterkoetter M."/>
            <person name="Nagy L.G."/>
        </authorList>
    </citation>
    <scope>NUCLEOTIDE SEQUENCE [LARGE SCALE GENOMIC DNA]</scope>
    <source>
        <strain evidence="3">28-4</strain>
    </source>
</reference>
<feature type="compositionally biased region" description="Pro residues" evidence="1">
    <location>
        <begin position="22"/>
        <end position="38"/>
    </location>
</feature>
<protein>
    <submittedName>
        <fullName evidence="2">Uncharacterized protein</fullName>
    </submittedName>
</protein>
<proteinExistence type="predicted"/>
<evidence type="ECO:0000313" key="3">
    <source>
        <dbReference type="Proteomes" id="UP000218334"/>
    </source>
</evidence>
<gene>
    <name evidence="2" type="ORF">ARMSODRAFT_1023791</name>
</gene>
<sequence>MRAVLQNNIAATSSLGLSVTPPSTPSPPLTAAPSPSPVPGRALSYSPPGVGKPVVISGSGPISLVTPLGDNFNYHIPLPDKDGPFYIMTHGTDMGVFSGWENTQLLINEVSGCMYQAVASIDEGIARVESSLSHGKCTLLPIKKKFIPSPSVSCGWGRFRDPHGGPPGSASASAFCHTCMSLSNVP</sequence>
<organism evidence="2 3">
    <name type="scientific">Armillaria solidipes</name>
    <dbReference type="NCBI Taxonomy" id="1076256"/>
    <lineage>
        <taxon>Eukaryota</taxon>
        <taxon>Fungi</taxon>
        <taxon>Dikarya</taxon>
        <taxon>Basidiomycota</taxon>
        <taxon>Agaricomycotina</taxon>
        <taxon>Agaricomycetes</taxon>
        <taxon>Agaricomycetidae</taxon>
        <taxon>Agaricales</taxon>
        <taxon>Marasmiineae</taxon>
        <taxon>Physalacriaceae</taxon>
        <taxon>Armillaria</taxon>
    </lineage>
</organism>
<evidence type="ECO:0000256" key="1">
    <source>
        <dbReference type="SAM" id="MobiDB-lite"/>
    </source>
</evidence>
<dbReference type="AlphaFoldDB" id="A0A2H3AY08"/>
<keyword evidence="3" id="KW-1185">Reference proteome</keyword>
<evidence type="ECO:0000313" key="2">
    <source>
        <dbReference type="EMBL" id="PBK63589.1"/>
    </source>
</evidence>